<organism evidence="3 4">
    <name type="scientific">Martelella mediterranea DSM 17316</name>
    <dbReference type="NCBI Taxonomy" id="1122214"/>
    <lineage>
        <taxon>Bacteria</taxon>
        <taxon>Pseudomonadati</taxon>
        <taxon>Pseudomonadota</taxon>
        <taxon>Alphaproteobacteria</taxon>
        <taxon>Hyphomicrobiales</taxon>
        <taxon>Aurantimonadaceae</taxon>
        <taxon>Martelella</taxon>
    </lineage>
</organism>
<evidence type="ECO:0000313" key="4">
    <source>
        <dbReference type="Proteomes" id="UP000191135"/>
    </source>
</evidence>
<accession>A0A1U9Z0E8</accession>
<dbReference type="OrthoDB" id="7475214at2"/>
<name>A0A1U9Z0E8_9HYPH</name>
<feature type="transmembrane region" description="Helical" evidence="2">
    <location>
        <begin position="6"/>
        <end position="24"/>
    </location>
</feature>
<feature type="compositionally biased region" description="Basic and acidic residues" evidence="1">
    <location>
        <begin position="27"/>
        <end position="51"/>
    </location>
</feature>
<keyword evidence="2" id="KW-0812">Transmembrane</keyword>
<dbReference type="RefSeq" id="WP_018067873.1">
    <property type="nucleotide sequence ID" value="NZ_AQWH01000068.1"/>
</dbReference>
<dbReference type="KEGG" id="mmed:Mame_01815"/>
<feature type="region of interest" description="Disordered" evidence="1">
    <location>
        <begin position="27"/>
        <end position="62"/>
    </location>
</feature>
<evidence type="ECO:0008006" key="5">
    <source>
        <dbReference type="Google" id="ProtNLM"/>
    </source>
</evidence>
<keyword evidence="2" id="KW-1133">Transmembrane helix</keyword>
<keyword evidence="4" id="KW-1185">Reference proteome</keyword>
<dbReference type="Proteomes" id="UP000191135">
    <property type="component" value="Chromosome"/>
</dbReference>
<sequence>MNWVPIVLIIFKIGVLGATMFFAIKSHRDGEKEQEREKAANRRDAPDEHALDPSTPDLKVDG</sequence>
<dbReference type="AlphaFoldDB" id="A0A1U9Z0E8"/>
<keyword evidence="2" id="KW-0472">Membrane</keyword>
<reference evidence="3 4" key="1">
    <citation type="submission" date="2017-03" db="EMBL/GenBank/DDBJ databases">
        <title>Foreign affairs: Plasmid Transfer between Roseobacters and Rhizobia.</title>
        <authorList>
            <person name="Bartling P."/>
            <person name="Bunk B."/>
            <person name="Overmann J."/>
            <person name="Brinkmann H."/>
            <person name="Petersen J."/>
        </authorList>
    </citation>
    <scope>NUCLEOTIDE SEQUENCE [LARGE SCALE GENOMIC DNA]</scope>
    <source>
        <strain evidence="3 4">MACL11</strain>
    </source>
</reference>
<evidence type="ECO:0000256" key="1">
    <source>
        <dbReference type="SAM" id="MobiDB-lite"/>
    </source>
</evidence>
<evidence type="ECO:0000313" key="3">
    <source>
        <dbReference type="EMBL" id="AQZ51159.1"/>
    </source>
</evidence>
<evidence type="ECO:0000256" key="2">
    <source>
        <dbReference type="SAM" id="Phobius"/>
    </source>
</evidence>
<protein>
    <recommendedName>
        <fullName evidence="5">DUF2897 domain-containing protein</fullName>
    </recommendedName>
</protein>
<dbReference type="EMBL" id="CP020330">
    <property type="protein sequence ID" value="AQZ51159.1"/>
    <property type="molecule type" value="Genomic_DNA"/>
</dbReference>
<proteinExistence type="predicted"/>
<gene>
    <name evidence="3" type="ORF">Mame_01815</name>
</gene>